<organism evidence="2 3">
    <name type="scientific">Stenotrophomonas beteli</name>
    <dbReference type="NCBI Taxonomy" id="3384461"/>
    <lineage>
        <taxon>Bacteria</taxon>
        <taxon>Pseudomonadati</taxon>
        <taxon>Pseudomonadota</taxon>
        <taxon>Gammaproteobacteria</taxon>
        <taxon>Lysobacterales</taxon>
        <taxon>Lysobacteraceae</taxon>
        <taxon>Stenotrophomonas</taxon>
        <taxon>Stenotrophomonas maltophilia group</taxon>
    </lineage>
</organism>
<gene>
    <name evidence="2" type="ORF">ARC23_04095</name>
</gene>
<evidence type="ECO:0008006" key="4">
    <source>
        <dbReference type="Google" id="ProtNLM"/>
    </source>
</evidence>
<proteinExistence type="predicted"/>
<dbReference type="Proteomes" id="UP000051757">
    <property type="component" value="Unassembled WGS sequence"/>
</dbReference>
<keyword evidence="1" id="KW-1133">Transmembrane helix</keyword>
<protein>
    <recommendedName>
        <fullName evidence="4">Transmembrane protein</fullName>
    </recommendedName>
</protein>
<feature type="transmembrane region" description="Helical" evidence="1">
    <location>
        <begin position="23"/>
        <end position="43"/>
    </location>
</feature>
<evidence type="ECO:0000313" key="3">
    <source>
        <dbReference type="Proteomes" id="UP000051757"/>
    </source>
</evidence>
<keyword evidence="1" id="KW-0812">Transmembrane</keyword>
<keyword evidence="1" id="KW-0472">Membrane</keyword>
<accession>A0A0R0B606</accession>
<reference evidence="2 3" key="1">
    <citation type="journal article" date="2016" name="Front. Microbiol.">
        <title>Genome Sequence of Type Strains of Genus Stenotrophomonas.</title>
        <authorList>
            <person name="Patil P.P."/>
            <person name="Midha S."/>
            <person name="Kumar S."/>
            <person name="Patil P.B."/>
        </authorList>
    </citation>
    <scope>NUCLEOTIDE SEQUENCE [LARGE SCALE GENOMIC DNA]</scope>
    <source>
        <strain evidence="2 3">LMG 978</strain>
    </source>
</reference>
<dbReference type="EMBL" id="LLXV01000013">
    <property type="protein sequence ID" value="KRG52688.1"/>
    <property type="molecule type" value="Genomic_DNA"/>
</dbReference>
<sequence>MAEPLYCYPFQILCQPLSWWSSAASWAQALLSALAILGASYIAKKQHERVKVQQIGAICGTVQMAADHLIGYRNVIRDKATTCLISEADRRRLDVISTALSSTPIHEIPDHRLAIWMFTVGEIVAQAADAVGQLPSKPSPDDVKKCVASLDIYVNQASDCLKAVREIDKQYSGR</sequence>
<comment type="caution">
    <text evidence="2">The sequence shown here is derived from an EMBL/GenBank/DDBJ whole genome shotgun (WGS) entry which is preliminary data.</text>
</comment>
<dbReference type="AlphaFoldDB" id="A0A0R0B606"/>
<name>A0A0R0B606_9GAMM</name>
<evidence type="ECO:0000256" key="1">
    <source>
        <dbReference type="SAM" id="Phobius"/>
    </source>
</evidence>
<keyword evidence="3" id="KW-1185">Reference proteome</keyword>
<evidence type="ECO:0000313" key="2">
    <source>
        <dbReference type="EMBL" id="KRG52688.1"/>
    </source>
</evidence>